<dbReference type="GeneID" id="20085779"/>
<dbReference type="AlphaFoldDB" id="A0A024TY95"/>
<gene>
    <name evidence="1" type="ORF">H310_08729</name>
</gene>
<dbReference type="VEuPathDB" id="FungiDB:H310_08729"/>
<dbReference type="RefSeq" id="XP_008872808.1">
    <property type="nucleotide sequence ID" value="XM_008874586.1"/>
</dbReference>
<proteinExistence type="predicted"/>
<reference evidence="1" key="1">
    <citation type="submission" date="2013-12" db="EMBL/GenBank/DDBJ databases">
        <title>The Genome Sequence of Aphanomyces invadans NJM9701.</title>
        <authorList>
            <consortium name="The Broad Institute Genomics Platform"/>
            <person name="Russ C."/>
            <person name="Tyler B."/>
            <person name="van West P."/>
            <person name="Dieguez-Uribeondo J."/>
            <person name="Young S.K."/>
            <person name="Zeng Q."/>
            <person name="Gargeya S."/>
            <person name="Fitzgerald M."/>
            <person name="Abouelleil A."/>
            <person name="Alvarado L."/>
            <person name="Chapman S.B."/>
            <person name="Gainer-Dewar J."/>
            <person name="Goldberg J."/>
            <person name="Griggs A."/>
            <person name="Gujja S."/>
            <person name="Hansen M."/>
            <person name="Howarth C."/>
            <person name="Imamovic A."/>
            <person name="Ireland A."/>
            <person name="Larimer J."/>
            <person name="McCowan C."/>
            <person name="Murphy C."/>
            <person name="Pearson M."/>
            <person name="Poon T.W."/>
            <person name="Priest M."/>
            <person name="Roberts A."/>
            <person name="Saif S."/>
            <person name="Shea T."/>
            <person name="Sykes S."/>
            <person name="Wortman J."/>
            <person name="Nusbaum C."/>
            <person name="Birren B."/>
        </authorList>
    </citation>
    <scope>NUCLEOTIDE SEQUENCE [LARGE SCALE GENOMIC DNA]</scope>
    <source>
        <strain evidence="1">NJM9701</strain>
    </source>
</reference>
<organism evidence="1">
    <name type="scientific">Aphanomyces invadans</name>
    <dbReference type="NCBI Taxonomy" id="157072"/>
    <lineage>
        <taxon>Eukaryota</taxon>
        <taxon>Sar</taxon>
        <taxon>Stramenopiles</taxon>
        <taxon>Oomycota</taxon>
        <taxon>Saprolegniomycetes</taxon>
        <taxon>Saprolegniales</taxon>
        <taxon>Verrucalvaceae</taxon>
        <taxon>Aphanomyces</taxon>
    </lineage>
</organism>
<accession>A0A024TY95</accession>
<name>A0A024TY95_9STRA</name>
<evidence type="ECO:0000313" key="1">
    <source>
        <dbReference type="EMBL" id="ETV98611.1"/>
    </source>
</evidence>
<protein>
    <submittedName>
        <fullName evidence="1">Uncharacterized protein</fullName>
    </submittedName>
</protein>
<sequence length="52" mass="5910">MRAGTKKKNLTNTQRQHLLQHLLKISYAKSLKLVEPPLSPPQQQWDAAVDTS</sequence>
<dbReference type="EMBL" id="KI913969">
    <property type="protein sequence ID" value="ETV98611.1"/>
    <property type="molecule type" value="Genomic_DNA"/>
</dbReference>